<dbReference type="EMBL" id="FMBG01000011">
    <property type="protein sequence ID" value="SCC12842.1"/>
    <property type="molecule type" value="Genomic_DNA"/>
</dbReference>
<proteinExistence type="predicted"/>
<dbReference type="Proteomes" id="UP000195728">
    <property type="component" value="Unassembled WGS sequence"/>
</dbReference>
<gene>
    <name evidence="1" type="ORF">BC10311_01714</name>
</gene>
<evidence type="ECO:0000313" key="2">
    <source>
        <dbReference type="Proteomes" id="UP000195728"/>
    </source>
</evidence>
<evidence type="ECO:0000313" key="1">
    <source>
        <dbReference type="EMBL" id="SCC12842.1"/>
    </source>
</evidence>
<protein>
    <submittedName>
        <fullName evidence="1">Uncharacterized protein</fullName>
    </submittedName>
</protein>
<organism evidence="1 2">
    <name type="scientific">Bacillus wiedmannii</name>
    <dbReference type="NCBI Taxonomy" id="1890302"/>
    <lineage>
        <taxon>Bacteria</taxon>
        <taxon>Bacillati</taxon>
        <taxon>Bacillota</taxon>
        <taxon>Bacilli</taxon>
        <taxon>Bacillales</taxon>
        <taxon>Bacillaceae</taxon>
        <taxon>Bacillus</taxon>
        <taxon>Bacillus cereus group</taxon>
    </lineage>
</organism>
<name>A0AB37YNR6_9BACI</name>
<sequence length="8" mass="865">MLVGEGPY</sequence>
<accession>A0AB37YNR6</accession>
<reference evidence="1 2" key="1">
    <citation type="submission" date="2016-08" db="EMBL/GenBank/DDBJ databases">
        <authorList>
            <person name="Loux V."/>
            <person name="Rue O."/>
        </authorList>
    </citation>
    <scope>NUCLEOTIDE SEQUENCE [LARGE SCALE GENOMIC DNA]</scope>
    <source>
        <strain evidence="1 2">WSBC_10311</strain>
    </source>
</reference>
<comment type="caution">
    <text evidence="1">The sequence shown here is derived from an EMBL/GenBank/DDBJ whole genome shotgun (WGS) entry which is preliminary data.</text>
</comment>